<keyword evidence="4" id="KW-1185">Reference proteome</keyword>
<gene>
    <name evidence="3" type="ORF">Sjap_026295</name>
</gene>
<proteinExistence type="inferred from homology"/>
<organism evidence="3 4">
    <name type="scientific">Stephania japonica</name>
    <dbReference type="NCBI Taxonomy" id="461633"/>
    <lineage>
        <taxon>Eukaryota</taxon>
        <taxon>Viridiplantae</taxon>
        <taxon>Streptophyta</taxon>
        <taxon>Embryophyta</taxon>
        <taxon>Tracheophyta</taxon>
        <taxon>Spermatophyta</taxon>
        <taxon>Magnoliopsida</taxon>
        <taxon>Ranunculales</taxon>
        <taxon>Menispermaceae</taxon>
        <taxon>Menispermoideae</taxon>
        <taxon>Cissampelideae</taxon>
        <taxon>Stephania</taxon>
    </lineage>
</organism>
<sequence length="296" mass="33349">MYYVQPCISSFNPLCHSIDSSKSMSSSSPKPLISPPFSYFDSEQDATHFGTVHKVFSANNVSKLLLRIPPHKHLDVVVSIYNEVLACICDHIYYWTKEEEKSKDRGRVLVEAVLAKYGDVSRGCENPLTKGVWLRHREHKSSQRHSTVPAVEAPESCREGAAQDTEVHITQLLNFSACLEMPLEATIVCWESKLPGKAHLHIDDLHLLGHSRTCARKLVSNILVPLASRGNRVMYLKIVNSHIEVIVLCMNGTQLNHGFIINIPKTTFKLKTKFKMLVRLISSFSNFSHSSELLAR</sequence>
<dbReference type="GO" id="GO:0009755">
    <property type="term" value="P:hormone-mediated signaling pathway"/>
    <property type="evidence" value="ECO:0007669"/>
    <property type="project" value="TreeGrafter"/>
</dbReference>
<accession>A0AAP0EB65</accession>
<dbReference type="PANTHER" id="PTHR31529">
    <property type="entry name" value="LOB DOMAIN CONTAINING PROTEIN"/>
    <property type="match status" value="1"/>
</dbReference>
<dbReference type="PANTHER" id="PTHR31529:SF4">
    <property type="entry name" value="LOB DOMAIN-CONTAINING PROTEIN 30"/>
    <property type="match status" value="1"/>
</dbReference>
<dbReference type="Pfam" id="PF03195">
    <property type="entry name" value="LOB"/>
    <property type="match status" value="1"/>
</dbReference>
<comment type="similarity">
    <text evidence="1">Belongs to the LOB domain-containing protein family.</text>
</comment>
<comment type="caution">
    <text evidence="3">The sequence shown here is derived from an EMBL/GenBank/DDBJ whole genome shotgun (WGS) entry which is preliminary data.</text>
</comment>
<dbReference type="AlphaFoldDB" id="A0AAP0EB65"/>
<evidence type="ECO:0000256" key="1">
    <source>
        <dbReference type="ARBA" id="ARBA00005474"/>
    </source>
</evidence>
<dbReference type="EMBL" id="JBBNAE010000011">
    <property type="protein sequence ID" value="KAK9085884.1"/>
    <property type="molecule type" value="Genomic_DNA"/>
</dbReference>
<dbReference type="GO" id="GO:0005634">
    <property type="term" value="C:nucleus"/>
    <property type="evidence" value="ECO:0007669"/>
    <property type="project" value="TreeGrafter"/>
</dbReference>
<dbReference type="GO" id="GO:0045893">
    <property type="term" value="P:positive regulation of DNA-templated transcription"/>
    <property type="evidence" value="ECO:0007669"/>
    <property type="project" value="TreeGrafter"/>
</dbReference>
<evidence type="ECO:0000313" key="3">
    <source>
        <dbReference type="EMBL" id="KAK9085884.1"/>
    </source>
</evidence>
<protein>
    <recommendedName>
        <fullName evidence="2">LOB domain-containing protein</fullName>
    </recommendedName>
</protein>
<reference evidence="3 4" key="1">
    <citation type="submission" date="2024-01" db="EMBL/GenBank/DDBJ databases">
        <title>Genome assemblies of Stephania.</title>
        <authorList>
            <person name="Yang L."/>
        </authorList>
    </citation>
    <scope>NUCLEOTIDE SEQUENCE [LARGE SCALE GENOMIC DNA]</scope>
    <source>
        <strain evidence="3">QJT</strain>
        <tissue evidence="3">Leaf</tissue>
    </source>
</reference>
<evidence type="ECO:0000313" key="4">
    <source>
        <dbReference type="Proteomes" id="UP001417504"/>
    </source>
</evidence>
<dbReference type="InterPro" id="IPR004883">
    <property type="entry name" value="LOB"/>
</dbReference>
<dbReference type="Proteomes" id="UP001417504">
    <property type="component" value="Unassembled WGS sequence"/>
</dbReference>
<feature type="domain" description="LOB" evidence="2">
    <location>
        <begin position="38"/>
        <end position="93"/>
    </location>
</feature>
<name>A0AAP0EB65_9MAGN</name>
<evidence type="ECO:0000259" key="2">
    <source>
        <dbReference type="Pfam" id="PF03195"/>
    </source>
</evidence>